<keyword evidence="2" id="KW-1185">Reference proteome</keyword>
<evidence type="ECO:0000313" key="1">
    <source>
        <dbReference type="EMBL" id="QNP39481.1"/>
    </source>
</evidence>
<dbReference type="Proteomes" id="UP000516018">
    <property type="component" value="Chromosome"/>
</dbReference>
<organism evidence="1 2">
    <name type="scientific">Agrilutibacter terrestris</name>
    <dbReference type="NCBI Taxonomy" id="2865112"/>
    <lineage>
        <taxon>Bacteria</taxon>
        <taxon>Pseudomonadati</taxon>
        <taxon>Pseudomonadota</taxon>
        <taxon>Gammaproteobacteria</taxon>
        <taxon>Lysobacterales</taxon>
        <taxon>Lysobacteraceae</taxon>
        <taxon>Agrilutibacter</taxon>
    </lineage>
</organism>
<dbReference type="AlphaFoldDB" id="A0A7H0FTW5"/>
<proteinExistence type="predicted"/>
<reference evidence="1 2" key="1">
    <citation type="submission" date="2020-08" db="EMBL/GenBank/DDBJ databases">
        <title>Lysobacter sp. II4 sp. nov., isolated from soil.</title>
        <authorList>
            <person name="Woo C.Y."/>
            <person name="Kim J."/>
        </authorList>
    </citation>
    <scope>NUCLEOTIDE SEQUENCE [LARGE SCALE GENOMIC DNA]</scope>
    <source>
        <strain evidence="1 2">II4</strain>
    </source>
</reference>
<dbReference type="RefSeq" id="WP_187710927.1">
    <property type="nucleotide sequence ID" value="NZ_CP060820.1"/>
</dbReference>
<sequence length="159" mass="17413">MNIQAPNRVAHSYVQQLVAEPARVFPLLCPVREADWIEGWNPLLVVSASGVAEPDCVFTTAAEPGDAIWYVTRHEADAGFVEMLKITPGVTACRLRIQLQASAAGCDAIVTYMHTSLGVEGDAFVAGFTAAYYEQFMRDWEARLNHYLEHGTALAGARE</sequence>
<gene>
    <name evidence="1" type="ORF">H8B22_08005</name>
</gene>
<accession>A0A7H0FTW5</accession>
<dbReference type="KEGG" id="lsx:H8B22_08005"/>
<protein>
    <recommendedName>
        <fullName evidence="3">SRPBCC family protein</fullName>
    </recommendedName>
</protein>
<dbReference type="EMBL" id="CP060820">
    <property type="protein sequence ID" value="QNP39481.1"/>
    <property type="molecule type" value="Genomic_DNA"/>
</dbReference>
<name>A0A7H0FTW5_9GAMM</name>
<evidence type="ECO:0000313" key="2">
    <source>
        <dbReference type="Proteomes" id="UP000516018"/>
    </source>
</evidence>
<evidence type="ECO:0008006" key="3">
    <source>
        <dbReference type="Google" id="ProtNLM"/>
    </source>
</evidence>